<dbReference type="AlphaFoldDB" id="A0A6C2C4H4"/>
<dbReference type="Proteomes" id="UP000371977">
    <property type="component" value="Unassembled WGS sequence"/>
</dbReference>
<dbReference type="RefSeq" id="WP_148623046.1">
    <property type="nucleotide sequence ID" value="NZ_SDGZ01000016.1"/>
</dbReference>
<gene>
    <name evidence="1" type="ORF">ESZ50_07985</name>
</gene>
<comment type="caution">
    <text evidence="1">The sequence shown here is derived from an EMBL/GenBank/DDBJ whole genome shotgun (WGS) entry which is preliminary data.</text>
</comment>
<dbReference type="EMBL" id="SDGZ01000016">
    <property type="protein sequence ID" value="TYC48808.1"/>
    <property type="molecule type" value="Genomic_DNA"/>
</dbReference>
<evidence type="ECO:0000313" key="2">
    <source>
        <dbReference type="Proteomes" id="UP000371977"/>
    </source>
</evidence>
<reference evidence="1 2" key="1">
    <citation type="submission" date="2019-01" db="EMBL/GenBank/DDBJ databases">
        <title>Weissella sp. nov., a novel lactic acid bacterium isolated from animal feces.</title>
        <authorList>
            <person name="Wang L.-T."/>
        </authorList>
    </citation>
    <scope>NUCLEOTIDE SEQUENCE [LARGE SCALE GENOMIC DNA]</scope>
    <source>
        <strain evidence="1 2">8H-2</strain>
    </source>
</reference>
<proteinExistence type="predicted"/>
<evidence type="ECO:0000313" key="1">
    <source>
        <dbReference type="EMBL" id="TYC48808.1"/>
    </source>
</evidence>
<protein>
    <submittedName>
        <fullName evidence="1">Uncharacterized protein</fullName>
    </submittedName>
</protein>
<organism evidence="1 2">
    <name type="scientific">Weissella muntiaci</name>
    <dbReference type="NCBI Taxonomy" id="2508881"/>
    <lineage>
        <taxon>Bacteria</taxon>
        <taxon>Bacillati</taxon>
        <taxon>Bacillota</taxon>
        <taxon>Bacilli</taxon>
        <taxon>Lactobacillales</taxon>
        <taxon>Lactobacillaceae</taxon>
        <taxon>Weissella</taxon>
    </lineage>
</organism>
<keyword evidence="2" id="KW-1185">Reference proteome</keyword>
<name>A0A6C2C4H4_9LACO</name>
<accession>A0A6C2C4H4</accession>
<sequence>MLSGVITEDQYDVSTKAYKKNNDNLGAFDKATNVQKKDGRVEVYFENYKVFKEWFDDFTDATVAYGFNSEGEPTKIGLIMESVHDDLFDQIQK</sequence>